<dbReference type="PROSITE" id="PS00631">
    <property type="entry name" value="CYTOSOL_AP"/>
    <property type="match status" value="1"/>
</dbReference>
<feature type="compositionally biased region" description="Polar residues" evidence="7">
    <location>
        <begin position="87"/>
        <end position="99"/>
    </location>
</feature>
<dbReference type="GO" id="GO:0005737">
    <property type="term" value="C:cytoplasm"/>
    <property type="evidence" value="ECO:0007669"/>
    <property type="project" value="InterPro"/>
</dbReference>
<keyword evidence="10" id="KW-1185">Reference proteome</keyword>
<evidence type="ECO:0000313" key="9">
    <source>
        <dbReference type="EMBL" id="CAB9525819.1"/>
    </source>
</evidence>
<proteinExistence type="inferred from homology"/>
<dbReference type="PRINTS" id="PR00481">
    <property type="entry name" value="LAMNOPPTDASE"/>
</dbReference>
<dbReference type="Proteomes" id="UP001153069">
    <property type="component" value="Unassembled WGS sequence"/>
</dbReference>
<accession>A0A9N8ETN3</accession>
<comment type="caution">
    <text evidence="9">The sequence shown here is derived from an EMBL/GenBank/DDBJ whole genome shotgun (WGS) entry which is preliminary data.</text>
</comment>
<reference evidence="9" key="1">
    <citation type="submission" date="2020-06" db="EMBL/GenBank/DDBJ databases">
        <authorList>
            <consortium name="Plant Systems Biology data submission"/>
        </authorList>
    </citation>
    <scope>NUCLEOTIDE SEQUENCE</scope>
    <source>
        <strain evidence="9">D6</strain>
    </source>
</reference>
<dbReference type="GO" id="GO:0070006">
    <property type="term" value="F:metalloaminopeptidase activity"/>
    <property type="evidence" value="ECO:0007669"/>
    <property type="project" value="InterPro"/>
</dbReference>
<keyword evidence="5" id="KW-0645">Protease</keyword>
<keyword evidence="4 9" id="KW-0031">Aminopeptidase</keyword>
<evidence type="ECO:0000256" key="5">
    <source>
        <dbReference type="ARBA" id="ARBA00022670"/>
    </source>
</evidence>
<protein>
    <recommendedName>
        <fullName evidence="3">leucyl aminopeptidase</fullName>
        <ecNumber evidence="3">3.4.11.1</ecNumber>
    </recommendedName>
</protein>
<feature type="region of interest" description="Disordered" evidence="7">
    <location>
        <begin position="87"/>
        <end position="117"/>
    </location>
</feature>
<evidence type="ECO:0000256" key="6">
    <source>
        <dbReference type="ARBA" id="ARBA00022801"/>
    </source>
</evidence>
<dbReference type="Gene3D" id="3.40.630.10">
    <property type="entry name" value="Zn peptidases"/>
    <property type="match status" value="1"/>
</dbReference>
<dbReference type="GO" id="GO:0030145">
    <property type="term" value="F:manganese ion binding"/>
    <property type="evidence" value="ECO:0007669"/>
    <property type="project" value="InterPro"/>
</dbReference>
<evidence type="ECO:0000256" key="3">
    <source>
        <dbReference type="ARBA" id="ARBA00012565"/>
    </source>
</evidence>
<evidence type="ECO:0000256" key="1">
    <source>
        <dbReference type="ARBA" id="ARBA00000135"/>
    </source>
</evidence>
<dbReference type="PANTHER" id="PTHR11963">
    <property type="entry name" value="LEUCINE AMINOPEPTIDASE-RELATED"/>
    <property type="match status" value="1"/>
</dbReference>
<dbReference type="Pfam" id="PF00883">
    <property type="entry name" value="Peptidase_M17"/>
    <property type="match status" value="1"/>
</dbReference>
<dbReference type="SUPFAM" id="SSF53187">
    <property type="entry name" value="Zn-dependent exopeptidases"/>
    <property type="match status" value="1"/>
</dbReference>
<feature type="domain" description="Cytosol aminopeptidase" evidence="8">
    <location>
        <begin position="459"/>
        <end position="466"/>
    </location>
</feature>
<dbReference type="InterPro" id="IPR011356">
    <property type="entry name" value="Leucine_aapep/pepB"/>
</dbReference>
<dbReference type="AlphaFoldDB" id="A0A9N8ETN3"/>
<dbReference type="EC" id="3.4.11.1" evidence="3"/>
<dbReference type="GO" id="GO:0006508">
    <property type="term" value="P:proteolysis"/>
    <property type="evidence" value="ECO:0007669"/>
    <property type="project" value="UniProtKB-KW"/>
</dbReference>
<name>A0A9N8ETN3_9STRA</name>
<comment type="catalytic activity">
    <reaction evidence="1">
        <text>Release of an N-terminal amino acid, Xaa-|-Yaa-, in which Xaa is preferably Leu, but may be other amino acids including Pro although not Arg or Lys, and Yaa may be Pro. Amino acid amides and methyl esters are also readily hydrolyzed, but rates on arylamides are exceedingly low.</text>
        <dbReference type="EC" id="3.4.11.1"/>
    </reaction>
</comment>
<evidence type="ECO:0000256" key="7">
    <source>
        <dbReference type="SAM" id="MobiDB-lite"/>
    </source>
</evidence>
<organism evidence="9 10">
    <name type="scientific">Seminavis robusta</name>
    <dbReference type="NCBI Taxonomy" id="568900"/>
    <lineage>
        <taxon>Eukaryota</taxon>
        <taxon>Sar</taxon>
        <taxon>Stramenopiles</taxon>
        <taxon>Ochrophyta</taxon>
        <taxon>Bacillariophyta</taxon>
        <taxon>Bacillariophyceae</taxon>
        <taxon>Bacillariophycidae</taxon>
        <taxon>Naviculales</taxon>
        <taxon>Naviculaceae</taxon>
        <taxon>Seminavis</taxon>
    </lineage>
</organism>
<dbReference type="CDD" id="cd00433">
    <property type="entry name" value="Peptidase_M17"/>
    <property type="match status" value="1"/>
</dbReference>
<gene>
    <name evidence="9" type="ORF">SEMRO_1732_G294150.1</name>
</gene>
<evidence type="ECO:0000313" key="10">
    <source>
        <dbReference type="Proteomes" id="UP001153069"/>
    </source>
</evidence>
<sequence>MEWNTQPPIDFSIQETLQDAADYDCIVIGIIEYNERSNNDDSNNNNTTTCESIESFGSIFHAVDNKYSGILSKWMEGKDDTLSVKSSTKGEVTTFTSPKGRTPLDSAASPKRKRKRKYDKDWDEVSKVCKVSLDGHMEVQRLVVCRIKGDPNSLQHAGKLGRSVGNRIASHLKNEGERWALLMPPPPPSMEKNASDTSSQPPLFGDFVSEMTTSLWSTLYKDIRFKSKDKRDNLAKKEDAPFALDLIWDHHTTTSQSTTVVEDSELPTTFLTQARQSISKGEIIASGVFLTKDIVNAPHNVLNSVSLAETAKRLAAEYPRQLTCHVMNADDCEKLGMGAFLGVARGSETPPQFIHMIYRPGKSSAGSSKRLRKLGVVGKGLLFDTGGYNIKRGMMELMKFDCGGAAAVLGAARAIAQLAPEDVEVHFVVAACENMVNERAMVPGDILTASNGKTIEVMNTDAEGRLTMADALAYVDQKVGCEEIVEMSTLTGACMVALGNKVAGLWAKDDALAEALVKASKMTGEKVWRMPLEEEYKEGLKSKFADLNNIGGKYAGAISAALFLNEFVEGNKPYAHIDMAGPVWATKAGATGWGARLLIEWICQCSLLAKDAADPATPKKESNKKKRPFSLF</sequence>
<dbReference type="PANTHER" id="PTHR11963:SF23">
    <property type="entry name" value="CYTOSOL AMINOPEPTIDASE"/>
    <property type="match status" value="1"/>
</dbReference>
<comment type="similarity">
    <text evidence="2">Belongs to the peptidase M17 family.</text>
</comment>
<dbReference type="OrthoDB" id="412814at2759"/>
<dbReference type="HAMAP" id="MF_00181">
    <property type="entry name" value="Cytosol_peptidase_M17"/>
    <property type="match status" value="1"/>
</dbReference>
<evidence type="ECO:0000256" key="4">
    <source>
        <dbReference type="ARBA" id="ARBA00022438"/>
    </source>
</evidence>
<keyword evidence="6" id="KW-0378">Hydrolase</keyword>
<dbReference type="InterPro" id="IPR023042">
    <property type="entry name" value="Peptidase_M17_leu_NH2_pept"/>
</dbReference>
<evidence type="ECO:0000259" key="8">
    <source>
        <dbReference type="PROSITE" id="PS00631"/>
    </source>
</evidence>
<evidence type="ECO:0000256" key="2">
    <source>
        <dbReference type="ARBA" id="ARBA00009528"/>
    </source>
</evidence>
<dbReference type="EMBL" id="CAICTM010001730">
    <property type="protein sequence ID" value="CAB9525819.1"/>
    <property type="molecule type" value="Genomic_DNA"/>
</dbReference>
<dbReference type="InterPro" id="IPR000819">
    <property type="entry name" value="Peptidase_M17_C"/>
</dbReference>